<evidence type="ECO:0000256" key="1">
    <source>
        <dbReference type="SAM" id="MobiDB-lite"/>
    </source>
</evidence>
<feature type="compositionally biased region" description="Basic and acidic residues" evidence="1">
    <location>
        <begin position="212"/>
        <end position="280"/>
    </location>
</feature>
<feature type="compositionally biased region" description="Gly residues" evidence="1">
    <location>
        <begin position="797"/>
        <end position="807"/>
    </location>
</feature>
<feature type="compositionally biased region" description="Low complexity" evidence="1">
    <location>
        <begin position="55"/>
        <end position="70"/>
    </location>
</feature>
<dbReference type="InterPro" id="IPR046784">
    <property type="entry name" value="Eap1"/>
</dbReference>
<feature type="compositionally biased region" description="Basic and acidic residues" evidence="1">
    <location>
        <begin position="162"/>
        <end position="174"/>
    </location>
</feature>
<feature type="compositionally biased region" description="Polar residues" evidence="1">
    <location>
        <begin position="79"/>
        <end position="97"/>
    </location>
</feature>
<feature type="region of interest" description="Disordered" evidence="1">
    <location>
        <begin position="159"/>
        <end position="341"/>
    </location>
</feature>
<feature type="compositionally biased region" description="Low complexity" evidence="1">
    <location>
        <begin position="697"/>
        <end position="708"/>
    </location>
</feature>
<feature type="compositionally biased region" description="Polar residues" evidence="1">
    <location>
        <begin position="579"/>
        <end position="593"/>
    </location>
</feature>
<evidence type="ECO:0000313" key="3">
    <source>
        <dbReference type="Proteomes" id="UP001324427"/>
    </source>
</evidence>
<comment type="caution">
    <text evidence="2">The sequence shown here is derived from an EMBL/GenBank/DDBJ whole genome shotgun (WGS) entry which is preliminary data.</text>
</comment>
<name>A0AAV9J6C9_9PEZI</name>
<feature type="compositionally biased region" description="Polar residues" evidence="1">
    <location>
        <begin position="606"/>
        <end position="619"/>
    </location>
</feature>
<feature type="region of interest" description="Disordered" evidence="1">
    <location>
        <begin position="795"/>
        <end position="846"/>
    </location>
</feature>
<organism evidence="2 3">
    <name type="scientific">Oleoguttula mirabilis</name>
    <dbReference type="NCBI Taxonomy" id="1507867"/>
    <lineage>
        <taxon>Eukaryota</taxon>
        <taxon>Fungi</taxon>
        <taxon>Dikarya</taxon>
        <taxon>Ascomycota</taxon>
        <taxon>Pezizomycotina</taxon>
        <taxon>Dothideomycetes</taxon>
        <taxon>Dothideomycetidae</taxon>
        <taxon>Mycosphaerellales</taxon>
        <taxon>Teratosphaeriaceae</taxon>
        <taxon>Oleoguttula</taxon>
    </lineage>
</organism>
<gene>
    <name evidence="2" type="ORF">LTR36_009133</name>
</gene>
<feature type="region of interest" description="Disordered" evidence="1">
    <location>
        <begin position="440"/>
        <end position="733"/>
    </location>
</feature>
<feature type="region of interest" description="Disordered" evidence="1">
    <location>
        <begin position="50"/>
        <end position="97"/>
    </location>
</feature>
<feature type="compositionally biased region" description="Polar residues" evidence="1">
    <location>
        <begin position="525"/>
        <end position="535"/>
    </location>
</feature>
<feature type="region of interest" description="Disordered" evidence="1">
    <location>
        <begin position="354"/>
        <end position="428"/>
    </location>
</feature>
<feature type="compositionally biased region" description="Basic and acidic residues" evidence="1">
    <location>
        <begin position="655"/>
        <end position="670"/>
    </location>
</feature>
<feature type="compositionally biased region" description="Polar residues" evidence="1">
    <location>
        <begin position="475"/>
        <end position="489"/>
    </location>
</feature>
<feature type="region of interest" description="Disordered" evidence="1">
    <location>
        <begin position="861"/>
        <end position="882"/>
    </location>
</feature>
<feature type="compositionally biased region" description="Basic and acidic residues" evidence="1">
    <location>
        <begin position="185"/>
        <end position="204"/>
    </location>
</feature>
<keyword evidence="3" id="KW-1185">Reference proteome</keyword>
<evidence type="ECO:0000313" key="2">
    <source>
        <dbReference type="EMBL" id="KAK4540495.1"/>
    </source>
</evidence>
<reference evidence="2 3" key="1">
    <citation type="submission" date="2021-11" db="EMBL/GenBank/DDBJ databases">
        <title>Black yeast isolated from Biological Soil Crust.</title>
        <authorList>
            <person name="Kurbessoian T."/>
        </authorList>
    </citation>
    <scope>NUCLEOTIDE SEQUENCE [LARGE SCALE GENOMIC DNA]</scope>
    <source>
        <strain evidence="2 3">CCFEE 5522</strain>
    </source>
</reference>
<proteinExistence type="predicted"/>
<dbReference type="Pfam" id="PF20566">
    <property type="entry name" value="Eap1"/>
    <property type="match status" value="1"/>
</dbReference>
<dbReference type="EMBL" id="JAVFHQ010000066">
    <property type="protein sequence ID" value="KAK4540495.1"/>
    <property type="molecule type" value="Genomic_DNA"/>
</dbReference>
<sequence length="882" mass="97941">MATRRYTVEQLLRLQQSPLVKKPENLPAIEQWIEYVYLDVGGAREKLRIPHSETQQQQRQSVAGRQQQQRPTADASPMGNFSTGQRPSLMQTRSSAARSGGEDYISFLTARADHRLTKIIEDITLGPPKTLFVSSRTTSRLTDFADKPPTPLTEAALNEEQEAQRGSRMFGEKHVNRKSMNTGETDGRHNKESWTTARERRALVGDDDNAEGGERNNRYGRREQDGERRNGYGDKQETRWGRNDDKPQNGEKQGGWREREKDKRDRDWDRGGRVEKKPEWFDDPAPQQEDDTGGMGMPKNQEDFEKWKQAQHARNKKSTEETEPMPAEPRPAPKEAAPVKSAAMKLEGVVDKPFGGLSEFRRPEAGPEGTPIPAKTGAAKGGKTSRFMPMFKKDEPMEEPPPAVRPAESSTQRIANEVANDSAEDKEGFQRILQMLGGTGVSQAATPNEPASPAARQVSYGAKRQSRFTGFFDQTPKSPERLQSPQSGGQAPPFKPMDSGILQGGRGMTEEPGSVFGGRLREPQPSEQPVRSQAPASMMSPEPTMPTNGSRDHQRPPSGRMNDLFLDNPPSRGAATPDINIQNLLASQRNQRAQGPDKNSEFLLNLLQTKGSRPPSQQARPDGSFPLWLDQPPNVPETHAPKPRAPPPLGLFEDQLLRNHPQELPRHEHQQQMPVDDMPQRRTSQRAAPPPGFFDEQQNLFLQQQQQQQHRHRNFTEPPQQHVPPPGRRMSGHPNLPQMQVPQHVVPPYPQEFLQSPSTQAPPPGFNPHMPRHPPGFHSIPNIFQAAQQQPRELAAGGYGSVGGGLPGMHMHQQQQQQTTSPPNVPPGFLNGPPQGLPPGFMQMRSPVDGIPVGAAAALRGNGVGGGNLGRGFEAYESMQRR</sequence>
<accession>A0AAV9J6C9</accession>
<dbReference type="AlphaFoldDB" id="A0AAV9J6C9"/>
<dbReference type="Proteomes" id="UP001324427">
    <property type="component" value="Unassembled WGS sequence"/>
</dbReference>
<protein>
    <submittedName>
        <fullName evidence="2">Uncharacterized protein</fullName>
    </submittedName>
</protein>